<proteinExistence type="predicted"/>
<sequence length="75" mass="8417">MQRLSTWTLRRWGKRSEPAPNSGIRALLDYAVAHGFTPAQVTGQQCRAWCPPNHIATREEAFGYALAMLQSYIPA</sequence>
<accession>A0A9D2M7C7</accession>
<evidence type="ECO:0000313" key="2">
    <source>
        <dbReference type="Proteomes" id="UP000886803"/>
    </source>
</evidence>
<dbReference type="AlphaFoldDB" id="A0A9D2M7C7"/>
<organism evidence="1 2">
    <name type="scientific">Candidatus Gemmiger avicola</name>
    <dbReference type="NCBI Taxonomy" id="2838605"/>
    <lineage>
        <taxon>Bacteria</taxon>
        <taxon>Bacillati</taxon>
        <taxon>Bacillota</taxon>
        <taxon>Clostridia</taxon>
        <taxon>Eubacteriales</taxon>
        <taxon>Gemmiger</taxon>
    </lineage>
</organism>
<reference evidence="1" key="1">
    <citation type="journal article" date="2021" name="PeerJ">
        <title>Extensive microbial diversity within the chicken gut microbiome revealed by metagenomics and culture.</title>
        <authorList>
            <person name="Gilroy R."/>
            <person name="Ravi A."/>
            <person name="Getino M."/>
            <person name="Pursley I."/>
            <person name="Horton D.L."/>
            <person name="Alikhan N.F."/>
            <person name="Baker D."/>
            <person name="Gharbi K."/>
            <person name="Hall N."/>
            <person name="Watson M."/>
            <person name="Adriaenssens E.M."/>
            <person name="Foster-Nyarko E."/>
            <person name="Jarju S."/>
            <person name="Secka A."/>
            <person name="Antonio M."/>
            <person name="Oren A."/>
            <person name="Chaudhuri R.R."/>
            <person name="La Ragione R."/>
            <person name="Hildebrand F."/>
            <person name="Pallen M.J."/>
        </authorList>
    </citation>
    <scope>NUCLEOTIDE SEQUENCE</scope>
    <source>
        <strain evidence="1">ChiBcec8-13705</strain>
    </source>
</reference>
<evidence type="ECO:0000313" key="1">
    <source>
        <dbReference type="EMBL" id="HJB42780.1"/>
    </source>
</evidence>
<name>A0A9D2M7C7_9FIRM</name>
<gene>
    <name evidence="1" type="ORF">H9945_09830</name>
</gene>
<protein>
    <submittedName>
        <fullName evidence="1">Uncharacterized protein</fullName>
    </submittedName>
</protein>
<reference evidence="1" key="2">
    <citation type="submission" date="2021-04" db="EMBL/GenBank/DDBJ databases">
        <authorList>
            <person name="Gilroy R."/>
        </authorList>
    </citation>
    <scope>NUCLEOTIDE SEQUENCE</scope>
    <source>
        <strain evidence="1">ChiBcec8-13705</strain>
    </source>
</reference>
<dbReference type="Proteomes" id="UP000886803">
    <property type="component" value="Unassembled WGS sequence"/>
</dbReference>
<comment type="caution">
    <text evidence="1">The sequence shown here is derived from an EMBL/GenBank/DDBJ whole genome shotgun (WGS) entry which is preliminary data.</text>
</comment>
<dbReference type="EMBL" id="DWYG01000166">
    <property type="protein sequence ID" value="HJB42780.1"/>
    <property type="molecule type" value="Genomic_DNA"/>
</dbReference>